<feature type="transmembrane region" description="Helical" evidence="13">
    <location>
        <begin position="158"/>
        <end position="177"/>
    </location>
</feature>
<keyword evidence="11" id="KW-0902">Two-component regulatory system</keyword>
<accession>A0ABQ3GBP5</accession>
<keyword evidence="6 13" id="KW-0812">Transmembrane</keyword>
<evidence type="ECO:0000256" key="10">
    <source>
        <dbReference type="ARBA" id="ARBA00022989"/>
    </source>
</evidence>
<protein>
    <recommendedName>
        <fullName evidence="3">histidine kinase</fullName>
        <ecNumber evidence="3">2.7.13.3</ecNumber>
    </recommendedName>
</protein>
<sequence length="450" mass="48410">MKSSYSLRRRLLAWVLGASVTAWLVSLAIVVGVAWHGSSEVFDEALEETARLALALGADPSQRGTTTRPGAALQGESRLKLYYQLVDAEGRVRSRAEDAPAQPFVRGDARRDFHDNVWADGAYWRVYVERDARSGLTAQVGQPWKERLELLEEMAEKLAWPALALLLLLGTVCWLAIRRQLAPLERTAAGIAAKSPQDLSPVAGAGQPRELRPILDALNALLARLELALASERRFTADAAHELRTPLAALRMRVQLLERQQAGPADPLRALREDVDRCTALVESLLALARLDPEHAALARQDVDLAALFESLDRSAAQARGMRVTQTLQASTVQAEPALLASALRGLLDNAVRYGRPGGQVQLSATPLPDGGVRLAVRDDGPGVAPAERARLGERFFRVLGTGQSGNGLGLSIVARIAALHGARLHFADGLDGRGLAVLLDFPPAQGSSA</sequence>
<dbReference type="CDD" id="cd00082">
    <property type="entry name" value="HisKA"/>
    <property type="match status" value="1"/>
</dbReference>
<keyword evidence="5" id="KW-0808">Transferase</keyword>
<name>A0ABQ3GBP5_9BURK</name>
<keyword evidence="7" id="KW-0547">Nucleotide-binding</keyword>
<evidence type="ECO:0000256" key="1">
    <source>
        <dbReference type="ARBA" id="ARBA00000085"/>
    </source>
</evidence>
<dbReference type="InterPro" id="IPR004358">
    <property type="entry name" value="Sig_transdc_His_kin-like_C"/>
</dbReference>
<keyword evidence="12 13" id="KW-0472">Membrane</keyword>
<dbReference type="InterPro" id="IPR003660">
    <property type="entry name" value="HAMP_dom"/>
</dbReference>
<evidence type="ECO:0000259" key="15">
    <source>
        <dbReference type="PROSITE" id="PS50885"/>
    </source>
</evidence>
<dbReference type="InterPro" id="IPR005467">
    <property type="entry name" value="His_kinase_dom"/>
</dbReference>
<evidence type="ECO:0000256" key="5">
    <source>
        <dbReference type="ARBA" id="ARBA00022679"/>
    </source>
</evidence>
<evidence type="ECO:0000256" key="3">
    <source>
        <dbReference type="ARBA" id="ARBA00012438"/>
    </source>
</evidence>
<dbReference type="Pfam" id="PF00512">
    <property type="entry name" value="HisKA"/>
    <property type="match status" value="1"/>
</dbReference>
<dbReference type="InterPro" id="IPR013727">
    <property type="entry name" value="2CSK_N"/>
</dbReference>
<keyword evidence="8 16" id="KW-0418">Kinase</keyword>
<dbReference type="SUPFAM" id="SSF47384">
    <property type="entry name" value="Homodimeric domain of signal transducing histidine kinase"/>
    <property type="match status" value="1"/>
</dbReference>
<evidence type="ECO:0000313" key="17">
    <source>
        <dbReference type="Proteomes" id="UP000626210"/>
    </source>
</evidence>
<evidence type="ECO:0000256" key="9">
    <source>
        <dbReference type="ARBA" id="ARBA00022840"/>
    </source>
</evidence>
<keyword evidence="9" id="KW-0067">ATP-binding</keyword>
<evidence type="ECO:0000256" key="2">
    <source>
        <dbReference type="ARBA" id="ARBA00004141"/>
    </source>
</evidence>
<dbReference type="InterPro" id="IPR003594">
    <property type="entry name" value="HATPase_dom"/>
</dbReference>
<feature type="domain" description="Histidine kinase" evidence="14">
    <location>
        <begin position="238"/>
        <end position="446"/>
    </location>
</feature>
<dbReference type="InterPro" id="IPR036890">
    <property type="entry name" value="HATPase_C_sf"/>
</dbReference>
<keyword evidence="10 13" id="KW-1133">Transmembrane helix</keyword>
<dbReference type="PANTHER" id="PTHR45436">
    <property type="entry name" value="SENSOR HISTIDINE KINASE YKOH"/>
    <property type="match status" value="1"/>
</dbReference>
<evidence type="ECO:0000256" key="8">
    <source>
        <dbReference type="ARBA" id="ARBA00022777"/>
    </source>
</evidence>
<comment type="caution">
    <text evidence="16">The sequence shown here is derived from an EMBL/GenBank/DDBJ whole genome shotgun (WGS) entry which is preliminary data.</text>
</comment>
<reference evidence="17" key="1">
    <citation type="journal article" date="2019" name="Int. J. Syst. Evol. Microbiol.">
        <title>The Global Catalogue of Microorganisms (GCM) 10K type strain sequencing project: providing services to taxonomists for standard genome sequencing and annotation.</title>
        <authorList>
            <consortium name="The Broad Institute Genomics Platform"/>
            <consortium name="The Broad Institute Genome Sequencing Center for Infectious Disease"/>
            <person name="Wu L."/>
            <person name="Ma J."/>
        </authorList>
    </citation>
    <scope>NUCLEOTIDE SEQUENCE [LARGE SCALE GENOMIC DNA]</scope>
    <source>
        <strain evidence="17">KCTC 23314</strain>
    </source>
</reference>
<evidence type="ECO:0000313" key="16">
    <source>
        <dbReference type="EMBL" id="GHD00929.1"/>
    </source>
</evidence>
<evidence type="ECO:0000256" key="11">
    <source>
        <dbReference type="ARBA" id="ARBA00023012"/>
    </source>
</evidence>
<organism evidence="16 17">
    <name type="scientific">Pseudorhodoferax aquiterrae</name>
    <dbReference type="NCBI Taxonomy" id="747304"/>
    <lineage>
        <taxon>Bacteria</taxon>
        <taxon>Pseudomonadati</taxon>
        <taxon>Pseudomonadota</taxon>
        <taxon>Betaproteobacteria</taxon>
        <taxon>Burkholderiales</taxon>
        <taxon>Comamonadaceae</taxon>
    </lineage>
</organism>
<dbReference type="GO" id="GO:0016301">
    <property type="term" value="F:kinase activity"/>
    <property type="evidence" value="ECO:0007669"/>
    <property type="project" value="UniProtKB-KW"/>
</dbReference>
<evidence type="ECO:0000256" key="7">
    <source>
        <dbReference type="ARBA" id="ARBA00022741"/>
    </source>
</evidence>
<dbReference type="Gene3D" id="1.10.287.130">
    <property type="match status" value="1"/>
</dbReference>
<keyword evidence="17" id="KW-1185">Reference proteome</keyword>
<dbReference type="EC" id="2.7.13.3" evidence="3"/>
<dbReference type="PROSITE" id="PS50109">
    <property type="entry name" value="HIS_KIN"/>
    <property type="match status" value="1"/>
</dbReference>
<dbReference type="SMART" id="SM00387">
    <property type="entry name" value="HATPase_c"/>
    <property type="match status" value="1"/>
</dbReference>
<evidence type="ECO:0000256" key="4">
    <source>
        <dbReference type="ARBA" id="ARBA00022553"/>
    </source>
</evidence>
<dbReference type="Pfam" id="PF02518">
    <property type="entry name" value="HATPase_c"/>
    <property type="match status" value="1"/>
</dbReference>
<feature type="transmembrane region" description="Helical" evidence="13">
    <location>
        <begin position="12"/>
        <end position="35"/>
    </location>
</feature>
<feature type="domain" description="HAMP" evidence="15">
    <location>
        <begin position="178"/>
        <end position="230"/>
    </location>
</feature>
<dbReference type="PROSITE" id="PS50885">
    <property type="entry name" value="HAMP"/>
    <property type="match status" value="1"/>
</dbReference>
<gene>
    <name evidence="16" type="ORF">GCM10007320_58890</name>
</gene>
<comment type="catalytic activity">
    <reaction evidence="1">
        <text>ATP + protein L-histidine = ADP + protein N-phospho-L-histidine.</text>
        <dbReference type="EC" id="2.7.13.3"/>
    </reaction>
</comment>
<keyword evidence="4" id="KW-0597">Phosphoprotein</keyword>
<comment type="subcellular location">
    <subcellularLocation>
        <location evidence="2">Membrane</location>
        <topology evidence="2">Multi-pass membrane protein</topology>
    </subcellularLocation>
</comment>
<dbReference type="EMBL" id="BMYK01000033">
    <property type="protein sequence ID" value="GHD00929.1"/>
    <property type="molecule type" value="Genomic_DNA"/>
</dbReference>
<evidence type="ECO:0000256" key="6">
    <source>
        <dbReference type="ARBA" id="ARBA00022692"/>
    </source>
</evidence>
<dbReference type="InterPro" id="IPR003661">
    <property type="entry name" value="HisK_dim/P_dom"/>
</dbReference>
<dbReference type="Gene3D" id="3.30.565.10">
    <property type="entry name" value="Histidine kinase-like ATPase, C-terminal domain"/>
    <property type="match status" value="1"/>
</dbReference>
<dbReference type="InterPro" id="IPR050428">
    <property type="entry name" value="TCS_sensor_his_kinase"/>
</dbReference>
<dbReference type="SUPFAM" id="SSF55874">
    <property type="entry name" value="ATPase domain of HSP90 chaperone/DNA topoisomerase II/histidine kinase"/>
    <property type="match status" value="1"/>
</dbReference>
<evidence type="ECO:0000256" key="12">
    <source>
        <dbReference type="ARBA" id="ARBA00023136"/>
    </source>
</evidence>
<dbReference type="RefSeq" id="WP_229883126.1">
    <property type="nucleotide sequence ID" value="NZ_BMYK01000033.1"/>
</dbReference>
<dbReference type="Proteomes" id="UP000626210">
    <property type="component" value="Unassembled WGS sequence"/>
</dbReference>
<proteinExistence type="predicted"/>
<dbReference type="PRINTS" id="PR00344">
    <property type="entry name" value="BCTRLSENSOR"/>
</dbReference>
<dbReference type="SMART" id="SM00388">
    <property type="entry name" value="HisKA"/>
    <property type="match status" value="1"/>
</dbReference>
<evidence type="ECO:0000259" key="14">
    <source>
        <dbReference type="PROSITE" id="PS50109"/>
    </source>
</evidence>
<evidence type="ECO:0000256" key="13">
    <source>
        <dbReference type="SAM" id="Phobius"/>
    </source>
</evidence>
<dbReference type="Pfam" id="PF08521">
    <property type="entry name" value="2CSK_N"/>
    <property type="match status" value="1"/>
</dbReference>
<dbReference type="CDD" id="cd00075">
    <property type="entry name" value="HATPase"/>
    <property type="match status" value="1"/>
</dbReference>
<dbReference type="InterPro" id="IPR036097">
    <property type="entry name" value="HisK_dim/P_sf"/>
</dbReference>
<dbReference type="PANTHER" id="PTHR45436:SF14">
    <property type="entry name" value="SENSOR PROTEIN QSEC"/>
    <property type="match status" value="1"/>
</dbReference>